<dbReference type="Proteomes" id="UP001165960">
    <property type="component" value="Unassembled WGS sequence"/>
</dbReference>
<sequence>MKITPDRYLSRLQACTCPADAVTLFKRLYKTVTSSALLSRDPGINATEDAALYFEGVFAQTDVTLRGVSFLSSSVMVPRVLRLLNSSALLMYADTSNSIHLQSLVDQIQCMCAFLRLFFCPV</sequence>
<name>A0ACC2TMS9_9FUNG</name>
<protein>
    <submittedName>
        <fullName evidence="1">Uncharacterized protein</fullName>
    </submittedName>
</protein>
<comment type="caution">
    <text evidence="1">The sequence shown here is derived from an EMBL/GenBank/DDBJ whole genome shotgun (WGS) entry which is preliminary data.</text>
</comment>
<dbReference type="EMBL" id="QTSX02002371">
    <property type="protein sequence ID" value="KAJ9075792.1"/>
    <property type="molecule type" value="Genomic_DNA"/>
</dbReference>
<evidence type="ECO:0000313" key="1">
    <source>
        <dbReference type="EMBL" id="KAJ9075792.1"/>
    </source>
</evidence>
<evidence type="ECO:0000313" key="2">
    <source>
        <dbReference type="Proteomes" id="UP001165960"/>
    </source>
</evidence>
<gene>
    <name evidence="1" type="ORF">DSO57_1032318</name>
</gene>
<organism evidence="1 2">
    <name type="scientific">Entomophthora muscae</name>
    <dbReference type="NCBI Taxonomy" id="34485"/>
    <lineage>
        <taxon>Eukaryota</taxon>
        <taxon>Fungi</taxon>
        <taxon>Fungi incertae sedis</taxon>
        <taxon>Zoopagomycota</taxon>
        <taxon>Entomophthoromycotina</taxon>
        <taxon>Entomophthoromycetes</taxon>
        <taxon>Entomophthorales</taxon>
        <taxon>Entomophthoraceae</taxon>
        <taxon>Entomophthora</taxon>
    </lineage>
</organism>
<accession>A0ACC2TMS9</accession>
<keyword evidence="2" id="KW-1185">Reference proteome</keyword>
<proteinExistence type="predicted"/>
<reference evidence="1" key="1">
    <citation type="submission" date="2022-04" db="EMBL/GenBank/DDBJ databases">
        <title>Genome of the entomopathogenic fungus Entomophthora muscae.</title>
        <authorList>
            <person name="Elya C."/>
            <person name="Lovett B.R."/>
            <person name="Lee E."/>
            <person name="Macias A.M."/>
            <person name="Hajek A.E."/>
            <person name="De Bivort B.L."/>
            <person name="Kasson M.T."/>
            <person name="De Fine Licht H.H."/>
            <person name="Stajich J.E."/>
        </authorList>
    </citation>
    <scope>NUCLEOTIDE SEQUENCE</scope>
    <source>
        <strain evidence="1">Berkeley</strain>
    </source>
</reference>